<organism evidence="3 4">
    <name type="scientific">Halorubrum hochstenium ATCC 700873</name>
    <dbReference type="NCBI Taxonomy" id="1227481"/>
    <lineage>
        <taxon>Archaea</taxon>
        <taxon>Methanobacteriati</taxon>
        <taxon>Methanobacteriota</taxon>
        <taxon>Stenosarchaea group</taxon>
        <taxon>Halobacteria</taxon>
        <taxon>Halobacteriales</taxon>
        <taxon>Haloferacaceae</taxon>
        <taxon>Halorubrum</taxon>
    </lineage>
</organism>
<keyword evidence="1" id="KW-0812">Transmembrane</keyword>
<name>M0FQK4_9EURY</name>
<dbReference type="GeneID" id="72714522"/>
<feature type="domain" description="DUF8147" evidence="2">
    <location>
        <begin position="4"/>
        <end position="113"/>
    </location>
</feature>
<keyword evidence="4" id="KW-1185">Reference proteome</keyword>
<dbReference type="Proteomes" id="UP000011689">
    <property type="component" value="Unassembled WGS sequence"/>
</dbReference>
<dbReference type="Pfam" id="PF26472">
    <property type="entry name" value="DUF8147"/>
    <property type="match status" value="1"/>
</dbReference>
<gene>
    <name evidence="3" type="ORF">C467_00801</name>
</gene>
<evidence type="ECO:0000313" key="3">
    <source>
        <dbReference type="EMBL" id="ELZ61527.1"/>
    </source>
</evidence>
<keyword evidence="1" id="KW-1133">Transmembrane helix</keyword>
<dbReference type="STRING" id="1227481.C467_00801"/>
<sequence>MNWRLLAAFGVGVTAFLTVAAAVTELLGSVVEFSAFVGLPVGLLAGAATAAATWARLWNAPGARPALLGVATVGYAACVVAAASYAVSAVRGLVTVERALVLAGVAGLVAFALARREPDRFD</sequence>
<comment type="caution">
    <text evidence="3">The sequence shown here is derived from an EMBL/GenBank/DDBJ whole genome shotgun (WGS) entry which is preliminary data.</text>
</comment>
<keyword evidence="1" id="KW-0472">Membrane</keyword>
<dbReference type="InterPro" id="IPR058460">
    <property type="entry name" value="DUF8147"/>
</dbReference>
<feature type="transmembrane region" description="Helical" evidence="1">
    <location>
        <begin position="93"/>
        <end position="114"/>
    </location>
</feature>
<evidence type="ECO:0000313" key="4">
    <source>
        <dbReference type="Proteomes" id="UP000011689"/>
    </source>
</evidence>
<proteinExistence type="predicted"/>
<accession>M0FQK4</accession>
<protein>
    <submittedName>
        <fullName evidence="3">Integral membrane protein</fullName>
    </submittedName>
</protein>
<evidence type="ECO:0000259" key="2">
    <source>
        <dbReference type="Pfam" id="PF26472"/>
    </source>
</evidence>
<dbReference type="RefSeq" id="WP_008580839.1">
    <property type="nucleotide sequence ID" value="NZ_AOJO01000005.1"/>
</dbReference>
<feature type="transmembrane region" description="Helical" evidence="1">
    <location>
        <begin position="31"/>
        <end position="54"/>
    </location>
</feature>
<feature type="transmembrane region" description="Helical" evidence="1">
    <location>
        <begin position="66"/>
        <end position="87"/>
    </location>
</feature>
<dbReference type="EMBL" id="AOJO01000005">
    <property type="protein sequence ID" value="ELZ61527.1"/>
    <property type="molecule type" value="Genomic_DNA"/>
</dbReference>
<reference evidence="3 4" key="1">
    <citation type="journal article" date="2014" name="PLoS Genet.">
        <title>Phylogenetically driven sequencing of extremely halophilic archaea reveals strategies for static and dynamic osmo-response.</title>
        <authorList>
            <person name="Becker E.A."/>
            <person name="Seitzer P.M."/>
            <person name="Tritt A."/>
            <person name="Larsen D."/>
            <person name="Krusor M."/>
            <person name="Yao A.I."/>
            <person name="Wu D."/>
            <person name="Madern D."/>
            <person name="Eisen J.A."/>
            <person name="Darling A.E."/>
            <person name="Facciotti M.T."/>
        </authorList>
    </citation>
    <scope>NUCLEOTIDE SEQUENCE [LARGE SCALE GENOMIC DNA]</scope>
    <source>
        <strain evidence="3 4">ATCC 700873</strain>
    </source>
</reference>
<dbReference type="PATRIC" id="fig|1227481.4.peg.136"/>
<evidence type="ECO:0000256" key="1">
    <source>
        <dbReference type="SAM" id="Phobius"/>
    </source>
</evidence>
<dbReference type="AlphaFoldDB" id="M0FQK4"/>